<dbReference type="Pfam" id="PF13847">
    <property type="entry name" value="Methyltransf_31"/>
    <property type="match status" value="1"/>
</dbReference>
<dbReference type="GO" id="GO:0032259">
    <property type="term" value="P:methylation"/>
    <property type="evidence" value="ECO:0007669"/>
    <property type="project" value="UniProtKB-KW"/>
</dbReference>
<dbReference type="PANTHER" id="PTHR45128:SF1">
    <property type="entry name" value="S-ADENOSYLMETHIONINE-DEPENDENT METHYLTRANSFERASE RV2258C"/>
    <property type="match status" value="1"/>
</dbReference>
<keyword evidence="2" id="KW-0489">Methyltransferase</keyword>
<evidence type="ECO:0000313" key="3">
    <source>
        <dbReference type="Proteomes" id="UP000321196"/>
    </source>
</evidence>
<sequence>MQHAYAHGHHASVVNSHADRTAANSAAHLVPLIQEGMSILDVGCGPGTITADLAQLTGSGRVVGVDYSEAVIVQARERAAARGLTNVSFETGDAYALAAAGDSFDIVTAHQVLHHLQRPVDALREFRRVVRPRGIVALREVDYGAVFWYPLLPALDNWLRIMLATGDALGAQFSAGRRVGTWAREAGFSDVTVTGSQWTYANEERVRWWGEGWAERALASSFATQALELGLATQSDLMEISEAWLEWSRTPGAFMQLPHGEVIARG</sequence>
<reference evidence="2 3" key="1">
    <citation type="submission" date="2019-08" db="EMBL/GenBank/DDBJ databases">
        <authorList>
            <person name="Dong K."/>
        </authorList>
    </citation>
    <scope>NUCLEOTIDE SEQUENCE [LARGE SCALE GENOMIC DNA]</scope>
    <source>
        <strain evidence="2 3">M4-8</strain>
    </source>
</reference>
<keyword evidence="3" id="KW-1185">Reference proteome</keyword>
<dbReference type="InterPro" id="IPR025714">
    <property type="entry name" value="Methyltranfer_dom"/>
</dbReference>
<dbReference type="OrthoDB" id="9795634at2"/>
<dbReference type="AlphaFoldDB" id="A0A5C8HN24"/>
<dbReference type="InterPro" id="IPR053173">
    <property type="entry name" value="SAM-binding_MTase"/>
</dbReference>
<accession>A0A5C8HN24</accession>
<evidence type="ECO:0000313" key="2">
    <source>
        <dbReference type="EMBL" id="TXK04856.1"/>
    </source>
</evidence>
<dbReference type="PANTHER" id="PTHR45128">
    <property type="entry name" value="METHYLTRANSFERASE TYPE 11"/>
    <property type="match status" value="1"/>
</dbReference>
<comment type="caution">
    <text evidence="2">The sequence shown here is derived from an EMBL/GenBank/DDBJ whole genome shotgun (WGS) entry which is preliminary data.</text>
</comment>
<dbReference type="GO" id="GO:0008168">
    <property type="term" value="F:methyltransferase activity"/>
    <property type="evidence" value="ECO:0007669"/>
    <property type="project" value="UniProtKB-KW"/>
</dbReference>
<dbReference type="EMBL" id="VRSW01000002">
    <property type="protein sequence ID" value="TXK04856.1"/>
    <property type="molecule type" value="Genomic_DNA"/>
</dbReference>
<gene>
    <name evidence="2" type="ORF">FVP60_07255</name>
</gene>
<dbReference type="InterPro" id="IPR029063">
    <property type="entry name" value="SAM-dependent_MTases_sf"/>
</dbReference>
<keyword evidence="2" id="KW-0808">Transferase</keyword>
<evidence type="ECO:0000259" key="1">
    <source>
        <dbReference type="Pfam" id="PF13847"/>
    </source>
</evidence>
<name>A0A5C8HN24_9MICO</name>
<feature type="domain" description="Methyltransferase" evidence="1">
    <location>
        <begin position="34"/>
        <end position="142"/>
    </location>
</feature>
<protein>
    <submittedName>
        <fullName evidence="2">Class I SAM-dependent methyltransferase</fullName>
    </submittedName>
</protein>
<dbReference type="SUPFAM" id="SSF53335">
    <property type="entry name" value="S-adenosyl-L-methionine-dependent methyltransferases"/>
    <property type="match status" value="1"/>
</dbReference>
<proteinExistence type="predicted"/>
<dbReference type="Proteomes" id="UP000321196">
    <property type="component" value="Unassembled WGS sequence"/>
</dbReference>
<dbReference type="Gene3D" id="3.40.50.150">
    <property type="entry name" value="Vaccinia Virus protein VP39"/>
    <property type="match status" value="1"/>
</dbReference>
<organism evidence="2 3">
    <name type="scientific">Microbacterium mitrae</name>
    <dbReference type="NCBI Taxonomy" id="664640"/>
    <lineage>
        <taxon>Bacteria</taxon>
        <taxon>Bacillati</taxon>
        <taxon>Actinomycetota</taxon>
        <taxon>Actinomycetes</taxon>
        <taxon>Micrococcales</taxon>
        <taxon>Microbacteriaceae</taxon>
        <taxon>Microbacterium</taxon>
    </lineage>
</organism>
<dbReference type="CDD" id="cd02440">
    <property type="entry name" value="AdoMet_MTases"/>
    <property type="match status" value="1"/>
</dbReference>